<feature type="transmembrane region" description="Helical" evidence="9">
    <location>
        <begin position="140"/>
        <end position="161"/>
    </location>
</feature>
<feature type="active site" evidence="9">
    <location>
        <position position="146"/>
    </location>
</feature>
<evidence type="ECO:0000313" key="12">
    <source>
        <dbReference type="EMBL" id="MFC0580842.1"/>
    </source>
</evidence>
<organism evidence="12 13">
    <name type="scientific">Micrococcoides hystricis</name>
    <dbReference type="NCBI Taxonomy" id="1572761"/>
    <lineage>
        <taxon>Bacteria</taxon>
        <taxon>Bacillati</taxon>
        <taxon>Actinomycetota</taxon>
        <taxon>Actinomycetes</taxon>
        <taxon>Micrococcales</taxon>
        <taxon>Micrococcaceae</taxon>
        <taxon>Micrococcoides</taxon>
    </lineage>
</organism>
<dbReference type="HAMAP" id="MF_00161">
    <property type="entry name" value="LspA"/>
    <property type="match status" value="1"/>
</dbReference>
<dbReference type="PRINTS" id="PR00781">
    <property type="entry name" value="LIPOSIGPTASE"/>
</dbReference>
<dbReference type="PANTHER" id="PTHR33695">
    <property type="entry name" value="LIPOPROTEIN SIGNAL PEPTIDASE"/>
    <property type="match status" value="1"/>
</dbReference>
<evidence type="ECO:0000256" key="6">
    <source>
        <dbReference type="ARBA" id="ARBA00022801"/>
    </source>
</evidence>
<dbReference type="EC" id="3.4.23.36" evidence="9"/>
<keyword evidence="6 9" id="KW-0378">Hydrolase</keyword>
<dbReference type="Pfam" id="PF01252">
    <property type="entry name" value="Peptidase_A8"/>
    <property type="match status" value="1"/>
</dbReference>
<gene>
    <name evidence="9 12" type="primary">lspA</name>
    <name evidence="12" type="ORF">ACFFFR_00355</name>
</gene>
<evidence type="ECO:0000256" key="9">
    <source>
        <dbReference type="HAMAP-Rule" id="MF_00161"/>
    </source>
</evidence>
<keyword evidence="5 9" id="KW-0064">Aspartyl protease</keyword>
<dbReference type="EMBL" id="JBHLUB010000001">
    <property type="protein sequence ID" value="MFC0580842.1"/>
    <property type="molecule type" value="Genomic_DNA"/>
</dbReference>
<comment type="catalytic activity">
    <reaction evidence="9">
        <text>Release of signal peptides from bacterial membrane prolipoproteins. Hydrolyzes -Xaa-Yaa-Zaa-|-(S,diacylglyceryl)Cys-, in which Xaa is hydrophobic (preferably Leu), and Yaa (Ala or Ser) and Zaa (Gly or Ala) have small, neutral side chains.</text>
        <dbReference type="EC" id="3.4.23.36"/>
    </reaction>
</comment>
<protein>
    <recommendedName>
        <fullName evidence="9">Lipoprotein signal peptidase</fullName>
        <ecNumber evidence="9">3.4.23.36</ecNumber>
    </recommendedName>
    <alternativeName>
        <fullName evidence="9">Prolipoprotein signal peptidase</fullName>
    </alternativeName>
    <alternativeName>
        <fullName evidence="9">Signal peptidase II</fullName>
        <shortName evidence="9">SPase II</shortName>
    </alternativeName>
</protein>
<evidence type="ECO:0000256" key="11">
    <source>
        <dbReference type="SAM" id="MobiDB-lite"/>
    </source>
</evidence>
<proteinExistence type="inferred from homology"/>
<comment type="caution">
    <text evidence="12">The sequence shown here is derived from an EMBL/GenBank/DDBJ whole genome shotgun (WGS) entry which is preliminary data.</text>
</comment>
<keyword evidence="7 9" id="KW-1133">Transmembrane helix</keyword>
<sequence>MTASVPASTAPTSPRRFILPAILGLLGYILDQVTKFWVLSNMHEGETIPVLPPVLSWHFVRNPGAAFSMGTEYTWVFTIIMVVVAAYVIYKFRTTTSKIWLIVMGTLLGGILGNLTDRLFQEPGFGLGHVIDFIAVPNFAVFNVADSLIVCSMIVICILLIKGVPLNDEVDDDLDQVQAPEDQPEPSAVTDADEPTSKNHE</sequence>
<feature type="active site" evidence="9">
    <location>
        <position position="132"/>
    </location>
</feature>
<comment type="pathway">
    <text evidence="9">Protein modification; lipoprotein biosynthesis (signal peptide cleavage).</text>
</comment>
<keyword evidence="8 9" id="KW-0472">Membrane</keyword>
<reference evidence="12 13" key="1">
    <citation type="submission" date="2024-09" db="EMBL/GenBank/DDBJ databases">
        <authorList>
            <person name="Sun Q."/>
            <person name="Mori K."/>
        </authorList>
    </citation>
    <scope>NUCLEOTIDE SEQUENCE [LARGE SCALE GENOMIC DNA]</scope>
    <source>
        <strain evidence="12 13">NCAIM B.02604</strain>
    </source>
</reference>
<evidence type="ECO:0000256" key="10">
    <source>
        <dbReference type="RuleBase" id="RU004181"/>
    </source>
</evidence>
<evidence type="ECO:0000313" key="13">
    <source>
        <dbReference type="Proteomes" id="UP001589862"/>
    </source>
</evidence>
<dbReference type="PANTHER" id="PTHR33695:SF1">
    <property type="entry name" value="LIPOPROTEIN SIGNAL PEPTIDASE"/>
    <property type="match status" value="1"/>
</dbReference>
<evidence type="ECO:0000256" key="2">
    <source>
        <dbReference type="ARBA" id="ARBA00022475"/>
    </source>
</evidence>
<dbReference type="Proteomes" id="UP001589862">
    <property type="component" value="Unassembled WGS sequence"/>
</dbReference>
<name>A0ABV6P6T5_9MICC</name>
<dbReference type="InterPro" id="IPR001872">
    <property type="entry name" value="Peptidase_A8"/>
</dbReference>
<evidence type="ECO:0000256" key="8">
    <source>
        <dbReference type="ARBA" id="ARBA00023136"/>
    </source>
</evidence>
<evidence type="ECO:0000256" key="1">
    <source>
        <dbReference type="ARBA" id="ARBA00006139"/>
    </source>
</evidence>
<evidence type="ECO:0000256" key="5">
    <source>
        <dbReference type="ARBA" id="ARBA00022750"/>
    </source>
</evidence>
<keyword evidence="2 9" id="KW-1003">Cell membrane</keyword>
<evidence type="ECO:0000256" key="7">
    <source>
        <dbReference type="ARBA" id="ARBA00022989"/>
    </source>
</evidence>
<feature type="transmembrane region" description="Helical" evidence="9">
    <location>
        <begin position="99"/>
        <end position="120"/>
    </location>
</feature>
<feature type="region of interest" description="Disordered" evidence="11">
    <location>
        <begin position="173"/>
        <end position="201"/>
    </location>
</feature>
<keyword evidence="13" id="KW-1185">Reference proteome</keyword>
<keyword evidence="4 9" id="KW-0812">Transmembrane</keyword>
<accession>A0ABV6P6T5</accession>
<feature type="transmembrane region" description="Helical" evidence="9">
    <location>
        <begin position="73"/>
        <end position="92"/>
    </location>
</feature>
<comment type="function">
    <text evidence="9">This protein specifically catalyzes the removal of signal peptides from prolipoproteins.</text>
</comment>
<keyword evidence="3 9" id="KW-0645">Protease</keyword>
<evidence type="ECO:0000256" key="3">
    <source>
        <dbReference type="ARBA" id="ARBA00022670"/>
    </source>
</evidence>
<dbReference type="RefSeq" id="WP_377457197.1">
    <property type="nucleotide sequence ID" value="NZ_JBHLUB010000001.1"/>
</dbReference>
<dbReference type="NCBIfam" id="TIGR00077">
    <property type="entry name" value="lspA"/>
    <property type="match status" value="1"/>
</dbReference>
<feature type="transmembrane region" description="Helical" evidence="9">
    <location>
        <begin position="17"/>
        <end position="38"/>
    </location>
</feature>
<comment type="similarity">
    <text evidence="1 9 10">Belongs to the peptidase A8 family.</text>
</comment>
<evidence type="ECO:0000256" key="4">
    <source>
        <dbReference type="ARBA" id="ARBA00022692"/>
    </source>
</evidence>
<dbReference type="GO" id="GO:0004190">
    <property type="term" value="F:aspartic-type endopeptidase activity"/>
    <property type="evidence" value="ECO:0007669"/>
    <property type="project" value="UniProtKB-EC"/>
</dbReference>
<comment type="subcellular location">
    <subcellularLocation>
        <location evidence="9">Cell membrane</location>
        <topology evidence="9">Multi-pass membrane protein</topology>
    </subcellularLocation>
</comment>